<proteinExistence type="predicted"/>
<accession>A0A817B634</accession>
<protein>
    <submittedName>
        <fullName evidence="1">(rape) hypothetical protein</fullName>
    </submittedName>
</protein>
<gene>
    <name evidence="1" type="ORF">DARMORV10_A10P26760.1</name>
</gene>
<sequence>LCYTEEIGDLCVFLFSSHPFSSNSIYFMTFDDFSLYNLATRTSHEFEPPRDAHVQPHWTPPSSF</sequence>
<dbReference type="AlphaFoldDB" id="A0A817B634"/>
<dbReference type="Proteomes" id="UP001295469">
    <property type="component" value="Chromosome A10"/>
</dbReference>
<name>A0A817B634_BRANA</name>
<feature type="non-terminal residue" evidence="1">
    <location>
        <position position="1"/>
    </location>
</feature>
<reference evidence="1" key="1">
    <citation type="submission" date="2021-01" db="EMBL/GenBank/DDBJ databases">
        <authorList>
            <consortium name="Genoscope - CEA"/>
            <person name="William W."/>
        </authorList>
    </citation>
    <scope>NUCLEOTIDE SEQUENCE</scope>
</reference>
<organism evidence="1">
    <name type="scientific">Brassica napus</name>
    <name type="common">Rape</name>
    <dbReference type="NCBI Taxonomy" id="3708"/>
    <lineage>
        <taxon>Eukaryota</taxon>
        <taxon>Viridiplantae</taxon>
        <taxon>Streptophyta</taxon>
        <taxon>Embryophyta</taxon>
        <taxon>Tracheophyta</taxon>
        <taxon>Spermatophyta</taxon>
        <taxon>Magnoliopsida</taxon>
        <taxon>eudicotyledons</taxon>
        <taxon>Gunneridae</taxon>
        <taxon>Pentapetalae</taxon>
        <taxon>rosids</taxon>
        <taxon>malvids</taxon>
        <taxon>Brassicales</taxon>
        <taxon>Brassicaceae</taxon>
        <taxon>Brassiceae</taxon>
        <taxon>Brassica</taxon>
    </lineage>
</organism>
<evidence type="ECO:0000313" key="1">
    <source>
        <dbReference type="EMBL" id="CAF2352282.1"/>
    </source>
</evidence>
<dbReference type="EMBL" id="HG994364">
    <property type="protein sequence ID" value="CAF2352282.1"/>
    <property type="molecule type" value="Genomic_DNA"/>
</dbReference>